<evidence type="ECO:0008006" key="4">
    <source>
        <dbReference type="Google" id="ProtNLM"/>
    </source>
</evidence>
<proteinExistence type="predicted"/>
<protein>
    <recommendedName>
        <fullName evidence="4">Zinc-ribbon domain-containing protein</fullName>
    </recommendedName>
</protein>
<keyword evidence="3" id="KW-1185">Reference proteome</keyword>
<reference evidence="2 3" key="1">
    <citation type="submission" date="2022-11" db="EMBL/GenBank/DDBJ databases">
        <title>Genome Sequencing of Nocardia sp. ON39_IFM12276 and assembly.</title>
        <authorList>
            <person name="Shimojima M."/>
            <person name="Toyokawa M."/>
            <person name="Uesaka K."/>
        </authorList>
    </citation>
    <scope>NUCLEOTIDE SEQUENCE [LARGE SCALE GENOMIC DNA]</scope>
    <source>
        <strain evidence="2 3">IFM 12276</strain>
    </source>
</reference>
<dbReference type="EMBL" id="AP026978">
    <property type="protein sequence ID" value="BDU01716.1"/>
    <property type="molecule type" value="Genomic_DNA"/>
</dbReference>
<gene>
    <name evidence="2" type="ORF">IFM12276_47440</name>
</gene>
<evidence type="ECO:0000256" key="1">
    <source>
        <dbReference type="SAM" id="MobiDB-lite"/>
    </source>
</evidence>
<feature type="compositionally biased region" description="Low complexity" evidence="1">
    <location>
        <begin position="83"/>
        <end position="104"/>
    </location>
</feature>
<name>A0ABM8D308_9NOCA</name>
<evidence type="ECO:0000313" key="2">
    <source>
        <dbReference type="EMBL" id="BDU01716.1"/>
    </source>
</evidence>
<accession>A0ABM8D308</accession>
<dbReference type="PANTHER" id="PTHR28139">
    <property type="entry name" value="UPF0768 PROTEIN YBL029C-A"/>
    <property type="match status" value="1"/>
</dbReference>
<dbReference type="Proteomes" id="UP001317870">
    <property type="component" value="Chromosome"/>
</dbReference>
<dbReference type="PANTHER" id="PTHR28139:SF1">
    <property type="entry name" value="UPF0768 PROTEIN YBL029C-A"/>
    <property type="match status" value="1"/>
</dbReference>
<sequence>MLIWGWQKRIHTLAMITLICGRCGNPAAHALRKLVTKFTLFFIPLFPLSTKHHLECTWCGASSPVAAPQLPDLIARANAETMGPAQYQQPGAPGPNAQWPQQPALGAPNTHWQQPPAPNTPDTNWQR</sequence>
<evidence type="ECO:0000313" key="3">
    <source>
        <dbReference type="Proteomes" id="UP001317870"/>
    </source>
</evidence>
<organism evidence="2 3">
    <name type="scientific">Nocardia sputorum</name>
    <dbReference type="NCBI Taxonomy" id="2984338"/>
    <lineage>
        <taxon>Bacteria</taxon>
        <taxon>Bacillati</taxon>
        <taxon>Actinomycetota</taxon>
        <taxon>Actinomycetes</taxon>
        <taxon>Mycobacteriales</taxon>
        <taxon>Nocardiaceae</taxon>
        <taxon>Nocardia</taxon>
    </lineage>
</organism>
<feature type="region of interest" description="Disordered" evidence="1">
    <location>
        <begin position="78"/>
        <end position="127"/>
    </location>
</feature>
<dbReference type="RefSeq" id="WP_281874838.1">
    <property type="nucleotide sequence ID" value="NZ_AP026978.1"/>
</dbReference>